<accession>A0ABR3G9U2</accession>
<feature type="region of interest" description="Disordered" evidence="1">
    <location>
        <begin position="426"/>
        <end position="480"/>
    </location>
</feature>
<evidence type="ECO:0000313" key="2">
    <source>
        <dbReference type="EMBL" id="KAL0632721.1"/>
    </source>
</evidence>
<dbReference type="Proteomes" id="UP001447188">
    <property type="component" value="Unassembled WGS sequence"/>
</dbReference>
<evidence type="ECO:0000256" key="1">
    <source>
        <dbReference type="SAM" id="MobiDB-lite"/>
    </source>
</evidence>
<feature type="compositionally biased region" description="Low complexity" evidence="1">
    <location>
        <begin position="311"/>
        <end position="325"/>
    </location>
</feature>
<feature type="compositionally biased region" description="Polar residues" evidence="1">
    <location>
        <begin position="949"/>
        <end position="968"/>
    </location>
</feature>
<feature type="compositionally biased region" description="Polar residues" evidence="1">
    <location>
        <begin position="1122"/>
        <end position="1131"/>
    </location>
</feature>
<feature type="compositionally biased region" description="Low complexity" evidence="1">
    <location>
        <begin position="182"/>
        <end position="225"/>
    </location>
</feature>
<dbReference type="PANTHER" id="PTHR32301:SF6">
    <property type="entry name" value="GOLVESIN-RELATED"/>
    <property type="match status" value="1"/>
</dbReference>
<feature type="compositionally biased region" description="Polar residues" evidence="1">
    <location>
        <begin position="707"/>
        <end position="745"/>
    </location>
</feature>
<sequence length="1311" mass="139930">MQPNGHFAGEGDVFNLNMGISFYDGPPVSVESREGQREKHPAIGLVPLLEGGPFLSGGGGGPLDRHIAFSLATLSAFDIGSHTLPLINHRTVPSPLSFAVVECGCFAVTPPSGLRKSYSRLFLQMARISNNSPQRAIGNLDNNDKKSGLAPHWAIAFFSVNSASNNNNNYNDDDGGGGGGNNSSIINNVNKNNKNNNSNDINGNNASNNNSNSNNSNNNNNNDADSNSLFLRKILSRAFEDKSNVLRKIDTNGSILTPTTTSSTSNGFTISSPQVLHSSHILNLRSEDDDDNFTFYRKSPGLVPGRRTYHNSPSESNSVTSSPSTRTLLEPITIDSPESANSLLNHPLDQCLTPIPPSLWGSRQRHACKHADTFFTPSQVAGLTSDNQHHLHLHHIYHENSPLDPAIVFEPNPEFAGFSPCHETTLDCPSSSSSSPPPPSPPLLFDSPPPSPSSLSDSPSDSHSPPVDELITPCLEPVPPPVVQLQEQSEQEQLSGLQAIFCNTSSPTECDILAEHSCAALEADRQLPPHSSSSSFSSTSRPTDPASSHSEQEPSTPAPLDFESDLAMPKQRLSDSGASSRTRPELSRPTSTATTGSHSTLKAPSSPHSISRMFSTKIRGLLHTRDRRASSPLSPVAPMEAQLNSQKASSVSVPSSPRTVRPPVVHPVQTEIVVQTPTEDYGLIPIGNPFPQNGKDYTPSVVEPRSGHSSYMSMDSPTRTESTCQDSSTSTESTGIPSNRSSFRSLQEERRRSVSPESPITPDGDYRFNRATPAKTDTMDSIDYHYEDALDDSRSQEVPVFLDERSEVLSLPIPSVQIEAATPTVAMSKHSSHFSTAPSSRTAAGAAAGAAAGPPPVSRSRSASPVTRRAPSFAAASIREECGGRETPSFLAPRPAPIPIPSSGSVKPTMRPAEGGPKLLRSSTMSSRALAWKVPLSMTPGGRPEYSLRPSTATRPGTSFSTMSGRSMGSTRVPGSPTTTTRGGGGNISEVDETVALGGAQSPSVSTFNPEKSPSPPRGKPGSLMSASVPHEIAIPPAYDARSFRTAPVSPTATSEYSFTAGLSPKRIPDDMQMCPIVFHTEDSDADVCIPVFLPLPSPVMEPRRSRTVSLRHAFTRLNSHVNKRGTTTHITPDIISRPSAEPPATILEYDNPENTAPTGGRTRATSSGSQPSGSSFSRWKSVHTRSSSNPSNPPPPAYSPPVVPAMPTLAPGVPQPIALTDDEKSEIARMPGTIFLKTAIKNDGPDGELTIQEHRLKPRKGMQGSGPAGKCRFCRRGPFPNMWVCLDSCGFVMCRICANESVQGGEAELF</sequence>
<dbReference type="EMBL" id="JBBBZM010000154">
    <property type="protein sequence ID" value="KAL0632721.1"/>
    <property type="molecule type" value="Genomic_DNA"/>
</dbReference>
<evidence type="ECO:0000313" key="3">
    <source>
        <dbReference type="Proteomes" id="UP001447188"/>
    </source>
</evidence>
<gene>
    <name evidence="2" type="ORF">Q9L58_008389</name>
</gene>
<feature type="compositionally biased region" description="Polar residues" evidence="1">
    <location>
        <begin position="588"/>
        <end position="611"/>
    </location>
</feature>
<reference evidence="2 3" key="1">
    <citation type="submission" date="2024-02" db="EMBL/GenBank/DDBJ databases">
        <title>Discinaceae phylogenomics.</title>
        <authorList>
            <person name="Dirks A.C."/>
            <person name="James T.Y."/>
        </authorList>
    </citation>
    <scope>NUCLEOTIDE SEQUENCE [LARGE SCALE GENOMIC DNA]</scope>
    <source>
        <strain evidence="2 3">ACD0624</strain>
    </source>
</reference>
<feature type="region of interest" description="Disordered" evidence="1">
    <location>
        <begin position="640"/>
        <end position="662"/>
    </location>
</feature>
<organism evidence="2 3">
    <name type="scientific">Discina gigas</name>
    <dbReference type="NCBI Taxonomy" id="1032678"/>
    <lineage>
        <taxon>Eukaryota</taxon>
        <taxon>Fungi</taxon>
        <taxon>Dikarya</taxon>
        <taxon>Ascomycota</taxon>
        <taxon>Pezizomycotina</taxon>
        <taxon>Pezizomycetes</taxon>
        <taxon>Pezizales</taxon>
        <taxon>Discinaceae</taxon>
        <taxon>Discina</taxon>
    </lineage>
</organism>
<feature type="compositionally biased region" description="Low complexity" evidence="1">
    <location>
        <begin position="531"/>
        <end position="540"/>
    </location>
</feature>
<feature type="region of interest" description="Disordered" evidence="1">
    <location>
        <begin position="525"/>
        <end position="611"/>
    </location>
</feature>
<dbReference type="PANTHER" id="PTHR32301">
    <property type="entry name" value="COUNTIN RECEPTOR CNR3-RELATED"/>
    <property type="match status" value="1"/>
</dbReference>
<feature type="compositionally biased region" description="Pro residues" evidence="1">
    <location>
        <begin position="435"/>
        <end position="452"/>
    </location>
</feature>
<feature type="region of interest" description="Disordered" evidence="1">
    <location>
        <begin position="689"/>
        <end position="774"/>
    </location>
</feature>
<feature type="compositionally biased region" description="Low complexity" evidence="1">
    <location>
        <begin position="453"/>
        <end position="465"/>
    </location>
</feature>
<feature type="compositionally biased region" description="Polar residues" evidence="1">
    <location>
        <begin position="541"/>
        <end position="555"/>
    </location>
</feature>
<proteinExistence type="predicted"/>
<feature type="compositionally biased region" description="Pro residues" evidence="1">
    <location>
        <begin position="1192"/>
        <end position="1205"/>
    </location>
</feature>
<feature type="compositionally biased region" description="Low complexity" evidence="1">
    <location>
        <begin position="969"/>
        <end position="981"/>
    </location>
</feature>
<name>A0ABR3G9U2_9PEZI</name>
<protein>
    <submittedName>
        <fullName evidence="2">Uncharacterized protein</fullName>
    </submittedName>
</protein>
<comment type="caution">
    <text evidence="2">The sequence shown here is derived from an EMBL/GenBank/DDBJ whole genome shotgun (WGS) entry which is preliminary data.</text>
</comment>
<feature type="compositionally biased region" description="Low complexity" evidence="1">
    <location>
        <begin position="835"/>
        <end position="872"/>
    </location>
</feature>
<feature type="region of interest" description="Disordered" evidence="1">
    <location>
        <begin position="829"/>
        <end position="922"/>
    </location>
</feature>
<keyword evidence="3" id="KW-1185">Reference proteome</keyword>
<feature type="region of interest" description="Disordered" evidence="1">
    <location>
        <begin position="942"/>
        <end position="1025"/>
    </location>
</feature>
<feature type="region of interest" description="Disordered" evidence="1">
    <location>
        <begin position="1122"/>
        <end position="1210"/>
    </location>
</feature>
<feature type="region of interest" description="Disordered" evidence="1">
    <location>
        <begin position="169"/>
        <end position="225"/>
    </location>
</feature>
<feature type="compositionally biased region" description="Low complexity" evidence="1">
    <location>
        <begin position="1167"/>
        <end position="1178"/>
    </location>
</feature>
<feature type="region of interest" description="Disordered" evidence="1">
    <location>
        <begin position="304"/>
        <end position="325"/>
    </location>
</feature>
<feature type="compositionally biased region" description="Low complexity" evidence="1">
    <location>
        <begin position="649"/>
        <end position="662"/>
    </location>
</feature>
<dbReference type="InterPro" id="IPR053259">
    <property type="entry name" value="Golvesin-related_Golgi"/>
</dbReference>